<sequence>MAGMRQSLPVFGSCHPTRCRPDVKKRKKNNQPTIPTSNLTGRSCHSAVRSSTDNRCPESGDRKVWLSSGASTLTLQFHYGFSPPREEWICWVG</sequence>
<gene>
    <name evidence="2" type="ORF">BDQ94DRAFT_50705</name>
</gene>
<reference evidence="2 3" key="1">
    <citation type="submission" date="2018-07" db="EMBL/GenBank/DDBJ databases">
        <title>The genomes of Aspergillus section Nigri reveals drivers in fungal speciation.</title>
        <authorList>
            <consortium name="DOE Joint Genome Institute"/>
            <person name="Vesth T.C."/>
            <person name="Nybo J."/>
            <person name="Theobald S."/>
            <person name="Brandl J."/>
            <person name="Frisvad J.C."/>
            <person name="Nielsen K.F."/>
            <person name="Lyhne E.K."/>
            <person name="Kogle M.E."/>
            <person name="Kuo A."/>
            <person name="Riley R."/>
            <person name="Clum A."/>
            <person name="Nolan M."/>
            <person name="Lipzen A."/>
            <person name="Salamov A."/>
            <person name="Henrissat B."/>
            <person name="Wiebenga A."/>
            <person name="De vries R.P."/>
            <person name="Grigoriev I.V."/>
            <person name="Mortensen U.H."/>
            <person name="Andersen M.R."/>
            <person name="Baker S.E."/>
        </authorList>
    </citation>
    <scope>NUCLEOTIDE SEQUENCE [LARGE SCALE GENOMIC DNA]</scope>
    <source>
        <strain evidence="2 3">CBS 139.54b</strain>
    </source>
</reference>
<evidence type="ECO:0000256" key="1">
    <source>
        <dbReference type="SAM" id="MobiDB-lite"/>
    </source>
</evidence>
<dbReference type="RefSeq" id="XP_026625222.1">
    <property type="nucleotide sequence ID" value="XM_026775933.1"/>
</dbReference>
<feature type="region of interest" description="Disordered" evidence="1">
    <location>
        <begin position="1"/>
        <end position="60"/>
    </location>
</feature>
<organism evidence="2 3">
    <name type="scientific">Aspergillus welwitschiae</name>
    <dbReference type="NCBI Taxonomy" id="1341132"/>
    <lineage>
        <taxon>Eukaryota</taxon>
        <taxon>Fungi</taxon>
        <taxon>Dikarya</taxon>
        <taxon>Ascomycota</taxon>
        <taxon>Pezizomycotina</taxon>
        <taxon>Eurotiomycetes</taxon>
        <taxon>Eurotiomycetidae</taxon>
        <taxon>Eurotiales</taxon>
        <taxon>Aspergillaceae</taxon>
        <taxon>Aspergillus</taxon>
        <taxon>Aspergillus subgen. Circumdati</taxon>
    </lineage>
</organism>
<proteinExistence type="predicted"/>
<dbReference type="GeneID" id="38144289"/>
<evidence type="ECO:0000313" key="2">
    <source>
        <dbReference type="EMBL" id="RDH32200.1"/>
    </source>
</evidence>
<keyword evidence="3" id="KW-1185">Reference proteome</keyword>
<dbReference type="Proteomes" id="UP000253729">
    <property type="component" value="Unassembled WGS sequence"/>
</dbReference>
<protein>
    <submittedName>
        <fullName evidence="2">Uncharacterized protein</fullName>
    </submittedName>
</protein>
<accession>A0A3F3PZ25</accession>
<evidence type="ECO:0000313" key="3">
    <source>
        <dbReference type="Proteomes" id="UP000253729"/>
    </source>
</evidence>
<dbReference type="AlphaFoldDB" id="A0A3F3PZ25"/>
<dbReference type="EMBL" id="KZ852051">
    <property type="protein sequence ID" value="RDH32200.1"/>
    <property type="molecule type" value="Genomic_DNA"/>
</dbReference>
<name>A0A3F3PZ25_9EURO</name>
<feature type="compositionally biased region" description="Polar residues" evidence="1">
    <location>
        <begin position="30"/>
        <end position="54"/>
    </location>
</feature>